<protein>
    <recommendedName>
        <fullName evidence="5">DYW domain-containing protein</fullName>
    </recommendedName>
</protein>
<dbReference type="PROSITE" id="PS51375">
    <property type="entry name" value="PPR"/>
    <property type="match status" value="6"/>
</dbReference>
<proteinExistence type="inferred from homology"/>
<dbReference type="Pfam" id="PF20431">
    <property type="entry name" value="E_motif"/>
    <property type="match status" value="1"/>
</dbReference>
<dbReference type="FunFam" id="1.25.40.10:FF:000361">
    <property type="entry name" value="Pentatricopeptide repeat-containing protein chloroplastic"/>
    <property type="match status" value="1"/>
</dbReference>
<feature type="repeat" description="PPR" evidence="4">
    <location>
        <begin position="76"/>
        <end position="110"/>
    </location>
</feature>
<feature type="domain" description="DYW" evidence="5">
    <location>
        <begin position="659"/>
        <end position="714"/>
    </location>
</feature>
<dbReference type="InterPro" id="IPR032867">
    <property type="entry name" value="DYW_dom"/>
</dbReference>
<dbReference type="InterPro" id="IPR046848">
    <property type="entry name" value="E_motif"/>
</dbReference>
<evidence type="ECO:0000313" key="7">
    <source>
        <dbReference type="Proteomes" id="UP001153076"/>
    </source>
</evidence>
<dbReference type="PANTHER" id="PTHR47926:SF421">
    <property type="entry name" value="DYW DOMAIN-CONTAINING PROTEIN"/>
    <property type="match status" value="1"/>
</dbReference>
<comment type="caution">
    <text evidence="6">The sequence shown here is derived from an EMBL/GenBank/DDBJ whole genome shotgun (WGS) entry which is preliminary data.</text>
</comment>
<reference evidence="6" key="1">
    <citation type="submission" date="2022-04" db="EMBL/GenBank/DDBJ databases">
        <title>Carnegiea gigantea Genome sequencing and assembly v2.</title>
        <authorList>
            <person name="Copetti D."/>
            <person name="Sanderson M.J."/>
            <person name="Burquez A."/>
            <person name="Wojciechowski M.F."/>
        </authorList>
    </citation>
    <scope>NUCLEOTIDE SEQUENCE</scope>
    <source>
        <strain evidence="6">SGP5-SGP5p</strain>
        <tissue evidence="6">Aerial part</tissue>
    </source>
</reference>
<dbReference type="Pfam" id="PF13041">
    <property type="entry name" value="PPR_2"/>
    <property type="match status" value="3"/>
</dbReference>
<dbReference type="EMBL" id="JAKOGI010000080">
    <property type="protein sequence ID" value="KAJ8445148.1"/>
    <property type="molecule type" value="Genomic_DNA"/>
</dbReference>
<dbReference type="AlphaFoldDB" id="A0A9Q1KKQ3"/>
<name>A0A9Q1KKQ3_9CARY</name>
<feature type="repeat" description="PPR" evidence="4">
    <location>
        <begin position="352"/>
        <end position="386"/>
    </location>
</feature>
<accession>A0A9Q1KKQ3</accession>
<dbReference type="InterPro" id="IPR046960">
    <property type="entry name" value="PPR_At4g14850-like_plant"/>
</dbReference>
<keyword evidence="7" id="KW-1185">Reference proteome</keyword>
<dbReference type="Pfam" id="PF01535">
    <property type="entry name" value="PPR"/>
    <property type="match status" value="5"/>
</dbReference>
<feature type="repeat" description="PPR" evidence="4">
    <location>
        <begin position="111"/>
        <end position="145"/>
    </location>
</feature>
<organism evidence="6 7">
    <name type="scientific">Carnegiea gigantea</name>
    <dbReference type="NCBI Taxonomy" id="171969"/>
    <lineage>
        <taxon>Eukaryota</taxon>
        <taxon>Viridiplantae</taxon>
        <taxon>Streptophyta</taxon>
        <taxon>Embryophyta</taxon>
        <taxon>Tracheophyta</taxon>
        <taxon>Spermatophyta</taxon>
        <taxon>Magnoliopsida</taxon>
        <taxon>eudicotyledons</taxon>
        <taxon>Gunneridae</taxon>
        <taxon>Pentapetalae</taxon>
        <taxon>Caryophyllales</taxon>
        <taxon>Cactineae</taxon>
        <taxon>Cactaceae</taxon>
        <taxon>Cactoideae</taxon>
        <taxon>Echinocereeae</taxon>
        <taxon>Carnegiea</taxon>
    </lineage>
</organism>
<evidence type="ECO:0000256" key="3">
    <source>
        <dbReference type="ARBA" id="ARBA00061659"/>
    </source>
</evidence>
<sequence length="749" mass="84225">MMVNDGVQPDKYLGPTILKACSMMERIEAGKMVRGYVVRKGMEEDVFVRNALIDMYANYGDLGYSERVFDTMNERDVVSWTALIVAYTSHGLVDEAIDTFSRMESDGINADLIAWNALVSGFARNGEIDLALRSLEEMQEIGLRPKNGGRINYAENIFVGVKQKSTTIWNEMIAAYPNEGNAGARMELFNSTKEAGPKPDVITYNTILAAYARDGKKNEAYELLNEMFEVGLRPNVVTFNILISGYQKSGLDHEVLKLLQAMQSPHSDSFVSQLMRKLIPPDHVTDSVVVNGALAASTDLGLSRQGKELHGYVVRNNLEYNVYVLSALVDMYSECCDMDSAAEVFWKTENRNTVMWNTTMAGYINKRKPYKAFGLFNMMQNEGLKPSPITFMILMPACGEIGALTLGKELHGCLLKCQFDRSSIHIGSALIDMFAKCGCIWEAKQVFDSQSVKVVIVWNSMILSFSAHRMIENALDLFAQMQMSGGMPDGRTFTALLSACALSGLVEEGWNYFSLMEHIYDIALTLEHYTCMVRILGSIGLLDEAVDFIKKMPFTPDACIWDTQAARALFELELDNASYYILLSNIYASTGLWDSSKSLRSLVKESQSTRIKECSCISIGSRLHSFEGGMVSCSMLDDIMVMWHELADDMRDPVYAGASKPIRVCKNLRMCVDCHTSAKLISKIVEREIFVKDSSFYHYMRNELSNDFSCKKVWFLLFNPNDNKHNLDNNCELMASRTSNEHTYDNDRT</sequence>
<dbReference type="Proteomes" id="UP001153076">
    <property type="component" value="Unassembled WGS sequence"/>
</dbReference>
<dbReference type="Gene3D" id="1.25.40.10">
    <property type="entry name" value="Tetratricopeptide repeat domain"/>
    <property type="match status" value="4"/>
</dbReference>
<dbReference type="InterPro" id="IPR002885">
    <property type="entry name" value="PPR_rpt"/>
</dbReference>
<evidence type="ECO:0000256" key="2">
    <source>
        <dbReference type="ARBA" id="ARBA00022737"/>
    </source>
</evidence>
<evidence type="ECO:0000313" key="6">
    <source>
        <dbReference type="EMBL" id="KAJ8445148.1"/>
    </source>
</evidence>
<comment type="similarity">
    <text evidence="1">Belongs to the PPR family. PCMP-H subfamily.</text>
</comment>
<keyword evidence="2" id="KW-0677">Repeat</keyword>
<evidence type="ECO:0000256" key="4">
    <source>
        <dbReference type="PROSITE-ProRule" id="PRU00708"/>
    </source>
</evidence>
<dbReference type="NCBIfam" id="TIGR00756">
    <property type="entry name" value="PPR"/>
    <property type="match status" value="5"/>
</dbReference>
<comment type="similarity">
    <text evidence="3">Belongs to the PPR family. PCMP-E subfamily.</text>
</comment>
<evidence type="ECO:0000259" key="5">
    <source>
        <dbReference type="Pfam" id="PF14432"/>
    </source>
</evidence>
<evidence type="ECO:0000256" key="1">
    <source>
        <dbReference type="ARBA" id="ARBA00006643"/>
    </source>
</evidence>
<dbReference type="Pfam" id="PF14432">
    <property type="entry name" value="DYW_deaminase"/>
    <property type="match status" value="1"/>
</dbReference>
<feature type="repeat" description="PPR" evidence="4">
    <location>
        <begin position="454"/>
        <end position="488"/>
    </location>
</feature>
<dbReference type="FunFam" id="1.25.40.10:FF:000073">
    <property type="entry name" value="Pentatricopeptide repeat-containing protein chloroplastic"/>
    <property type="match status" value="1"/>
</dbReference>
<dbReference type="OrthoDB" id="185373at2759"/>
<feature type="repeat" description="PPR" evidence="4">
    <location>
        <begin position="235"/>
        <end position="269"/>
    </location>
</feature>
<dbReference type="GO" id="GO:0009451">
    <property type="term" value="P:RNA modification"/>
    <property type="evidence" value="ECO:0007669"/>
    <property type="project" value="InterPro"/>
</dbReference>
<gene>
    <name evidence="6" type="ORF">Cgig2_029520</name>
</gene>
<dbReference type="InterPro" id="IPR011990">
    <property type="entry name" value="TPR-like_helical_dom_sf"/>
</dbReference>
<dbReference type="GO" id="GO:0008270">
    <property type="term" value="F:zinc ion binding"/>
    <property type="evidence" value="ECO:0007669"/>
    <property type="project" value="InterPro"/>
</dbReference>
<dbReference type="FunFam" id="1.25.40.10:FF:000158">
    <property type="entry name" value="pentatricopeptide repeat-containing protein At2g33680"/>
    <property type="match status" value="1"/>
</dbReference>
<dbReference type="GO" id="GO:0003723">
    <property type="term" value="F:RNA binding"/>
    <property type="evidence" value="ECO:0007669"/>
    <property type="project" value="InterPro"/>
</dbReference>
<dbReference type="PANTHER" id="PTHR47926">
    <property type="entry name" value="PENTATRICOPEPTIDE REPEAT-CONTAINING PROTEIN"/>
    <property type="match status" value="1"/>
</dbReference>
<dbReference type="GO" id="GO:0099402">
    <property type="term" value="P:plant organ development"/>
    <property type="evidence" value="ECO:0007669"/>
    <property type="project" value="UniProtKB-ARBA"/>
</dbReference>
<feature type="repeat" description="PPR" evidence="4">
    <location>
        <begin position="200"/>
        <end position="234"/>
    </location>
</feature>